<evidence type="ECO:0000313" key="2">
    <source>
        <dbReference type="Proteomes" id="UP000199517"/>
    </source>
</evidence>
<name>A0A1I1W501_9BURK</name>
<dbReference type="EMBL" id="FOMQ01000008">
    <property type="protein sequence ID" value="SFD90222.1"/>
    <property type="molecule type" value="Genomic_DNA"/>
</dbReference>
<dbReference type="Proteomes" id="UP000199517">
    <property type="component" value="Unassembled WGS sequence"/>
</dbReference>
<sequence length="254" mass="27884">MAVSRNKEETGSLASLLQQARDYRVLFHRLMSEHRDGHGLYALTVAMRCAAVRDEPAPLDWVPHSAPQQRAKVLREERCATFIDSELSGDALLALMRDPRVARDAYRLLGDELYRVSSDPVARLPVLERVLRTADPVLLESIVTSLFHGPAGGAVTFAGKTYADMADRQVLVVAWVAAVCGAASGCEGPGDDYLVNACAARNLCVDSRRALLALDAKERFGERGAALYADVYPRMVETIRRADTSAFDPRRKTP</sequence>
<reference evidence="2" key="1">
    <citation type="submission" date="2016-10" db="EMBL/GenBank/DDBJ databases">
        <authorList>
            <person name="Varghese N."/>
            <person name="Submissions S."/>
        </authorList>
    </citation>
    <scope>NUCLEOTIDE SEQUENCE [LARGE SCALE GENOMIC DNA]</scope>
    <source>
        <strain evidence="2">DSM 7481</strain>
    </source>
</reference>
<accession>A0A1I1W501</accession>
<keyword evidence="2" id="KW-1185">Reference proteome</keyword>
<proteinExistence type="predicted"/>
<evidence type="ECO:0000313" key="1">
    <source>
        <dbReference type="EMBL" id="SFD90222.1"/>
    </source>
</evidence>
<dbReference type="AlphaFoldDB" id="A0A1I1W501"/>
<gene>
    <name evidence="1" type="ORF">SAMN04489710_108126</name>
</gene>
<organism evidence="1 2">
    <name type="scientific">Paracidovorax konjaci</name>
    <dbReference type="NCBI Taxonomy" id="32040"/>
    <lineage>
        <taxon>Bacteria</taxon>
        <taxon>Pseudomonadati</taxon>
        <taxon>Pseudomonadota</taxon>
        <taxon>Betaproteobacteria</taxon>
        <taxon>Burkholderiales</taxon>
        <taxon>Comamonadaceae</taxon>
        <taxon>Paracidovorax</taxon>
    </lineage>
</organism>
<protein>
    <submittedName>
        <fullName evidence="1">Uncharacterized protein</fullName>
    </submittedName>
</protein>